<dbReference type="GO" id="GO:0005739">
    <property type="term" value="C:mitochondrion"/>
    <property type="evidence" value="ECO:0007669"/>
    <property type="project" value="TreeGrafter"/>
</dbReference>
<evidence type="ECO:0000259" key="8">
    <source>
        <dbReference type="PROSITE" id="PS51324"/>
    </source>
</evidence>
<feature type="compositionally biased region" description="Gly residues" evidence="7">
    <location>
        <begin position="46"/>
        <end position="55"/>
    </location>
</feature>
<evidence type="ECO:0000256" key="5">
    <source>
        <dbReference type="ARBA" id="ARBA00023157"/>
    </source>
</evidence>
<evidence type="ECO:0000256" key="2">
    <source>
        <dbReference type="ARBA" id="ARBA00022630"/>
    </source>
</evidence>
<comment type="catalytic activity">
    <reaction evidence="6">
        <text>2 R'C(R)SH + O2 = R'C(R)S-S(R)CR' + H2O2</text>
        <dbReference type="Rhea" id="RHEA:17357"/>
        <dbReference type="ChEBI" id="CHEBI:15379"/>
        <dbReference type="ChEBI" id="CHEBI:16240"/>
        <dbReference type="ChEBI" id="CHEBI:16520"/>
        <dbReference type="ChEBI" id="CHEBI:17412"/>
        <dbReference type="EC" id="1.8.3.2"/>
    </reaction>
</comment>
<evidence type="ECO:0000256" key="6">
    <source>
        <dbReference type="RuleBase" id="RU371123"/>
    </source>
</evidence>
<dbReference type="InterPro" id="IPR039799">
    <property type="entry name" value="ALR/ERV"/>
</dbReference>
<evidence type="ECO:0000256" key="7">
    <source>
        <dbReference type="SAM" id="MobiDB-lite"/>
    </source>
</evidence>
<comment type="cofactor">
    <cofactor evidence="1 6">
        <name>FAD</name>
        <dbReference type="ChEBI" id="CHEBI:57692"/>
    </cofactor>
</comment>
<dbReference type="AlphaFoldDB" id="A0A7S0I8E0"/>
<dbReference type="EMBL" id="HBEQ01001575">
    <property type="protein sequence ID" value="CAD8513838.1"/>
    <property type="molecule type" value="Transcribed_RNA"/>
</dbReference>
<accession>A0A7S0I8E0</accession>
<dbReference type="PANTHER" id="PTHR12645">
    <property type="entry name" value="ALR/ERV"/>
    <property type="match status" value="1"/>
</dbReference>
<dbReference type="InterPro" id="IPR017905">
    <property type="entry name" value="ERV/ALR_sulphydryl_oxidase"/>
</dbReference>
<dbReference type="SUPFAM" id="SSF69000">
    <property type="entry name" value="FAD-dependent thiol oxidase"/>
    <property type="match status" value="1"/>
</dbReference>
<dbReference type="Gene3D" id="1.20.120.310">
    <property type="entry name" value="ERV/ALR sulfhydryl oxidase domain"/>
    <property type="match status" value="1"/>
</dbReference>
<keyword evidence="3 6" id="KW-0274">FAD</keyword>
<proteinExistence type="predicted"/>
<evidence type="ECO:0000256" key="1">
    <source>
        <dbReference type="ARBA" id="ARBA00001974"/>
    </source>
</evidence>
<dbReference type="PANTHER" id="PTHR12645:SF0">
    <property type="entry name" value="FAD-LINKED SULFHYDRYL OXIDASE ALR"/>
    <property type="match status" value="1"/>
</dbReference>
<feature type="compositionally biased region" description="Low complexity" evidence="7">
    <location>
        <begin position="34"/>
        <end position="45"/>
    </location>
</feature>
<feature type="region of interest" description="Disordered" evidence="7">
    <location>
        <begin position="33"/>
        <end position="67"/>
    </location>
</feature>
<feature type="compositionally biased region" description="Basic and acidic residues" evidence="7">
    <location>
        <begin position="58"/>
        <end position="67"/>
    </location>
</feature>
<dbReference type="PROSITE" id="PS51324">
    <property type="entry name" value="ERV_ALR"/>
    <property type="match status" value="1"/>
</dbReference>
<evidence type="ECO:0000256" key="3">
    <source>
        <dbReference type="ARBA" id="ARBA00022827"/>
    </source>
</evidence>
<gene>
    <name evidence="9" type="ORF">MCOM1403_LOCUS1263</name>
</gene>
<organism evidence="9">
    <name type="scientific">Micromonas pusilla</name>
    <name type="common">Picoplanktonic green alga</name>
    <name type="synonym">Chromulina pusilla</name>
    <dbReference type="NCBI Taxonomy" id="38833"/>
    <lineage>
        <taxon>Eukaryota</taxon>
        <taxon>Viridiplantae</taxon>
        <taxon>Chlorophyta</taxon>
        <taxon>Mamiellophyceae</taxon>
        <taxon>Mamiellales</taxon>
        <taxon>Mamiellaceae</taxon>
        <taxon>Micromonas</taxon>
    </lineage>
</organism>
<sequence>MAGGDADPDCDKPACAVKDDMFAMMRRTAKVAAEDAGGDASSSGRGIDGVEGAQGGTHPRDKDCPVDKEELGRGTWALLHTMAAYYPDKPDALRKVQARRFFDALGDLYPCTHCADDFRVDKARNPPRVESRTALSVWLCERHNEVNEKLGKEKHSCAIADLDERWLKGPPTCWHG</sequence>
<evidence type="ECO:0000256" key="4">
    <source>
        <dbReference type="ARBA" id="ARBA00023002"/>
    </source>
</evidence>
<dbReference type="GO" id="GO:0016971">
    <property type="term" value="F:flavin-dependent sulfhydryl oxidase activity"/>
    <property type="evidence" value="ECO:0007669"/>
    <property type="project" value="InterPro"/>
</dbReference>
<protein>
    <recommendedName>
        <fullName evidence="6">Sulfhydryl oxidase</fullName>
        <ecNumber evidence="6">1.8.3.2</ecNumber>
    </recommendedName>
</protein>
<feature type="domain" description="ERV/ALR sulfhydryl oxidase" evidence="8">
    <location>
        <begin position="64"/>
        <end position="166"/>
    </location>
</feature>
<reference evidence="9" key="1">
    <citation type="submission" date="2021-01" db="EMBL/GenBank/DDBJ databases">
        <authorList>
            <person name="Corre E."/>
            <person name="Pelletier E."/>
            <person name="Niang G."/>
            <person name="Scheremetjew M."/>
            <person name="Finn R."/>
            <person name="Kale V."/>
            <person name="Holt S."/>
            <person name="Cochrane G."/>
            <person name="Meng A."/>
            <person name="Brown T."/>
            <person name="Cohen L."/>
        </authorList>
    </citation>
    <scope>NUCLEOTIDE SEQUENCE</scope>
    <source>
        <strain evidence="9">CCMP1723</strain>
    </source>
</reference>
<keyword evidence="5" id="KW-1015">Disulfide bond</keyword>
<dbReference type="GO" id="GO:0050660">
    <property type="term" value="F:flavin adenine dinucleotide binding"/>
    <property type="evidence" value="ECO:0007669"/>
    <property type="project" value="TreeGrafter"/>
</dbReference>
<evidence type="ECO:0000313" key="9">
    <source>
        <dbReference type="EMBL" id="CAD8513838.1"/>
    </source>
</evidence>
<keyword evidence="4 6" id="KW-0560">Oxidoreductase</keyword>
<keyword evidence="2 6" id="KW-0285">Flavoprotein</keyword>
<dbReference type="EC" id="1.8.3.2" evidence="6"/>
<dbReference type="InterPro" id="IPR036774">
    <property type="entry name" value="ERV/ALR_sulphydryl_oxid_sf"/>
</dbReference>
<name>A0A7S0I8E0_MICPS</name>
<dbReference type="Pfam" id="PF04777">
    <property type="entry name" value="Evr1_Alr"/>
    <property type="match status" value="1"/>
</dbReference>